<dbReference type="GO" id="GO:0016787">
    <property type="term" value="F:hydrolase activity"/>
    <property type="evidence" value="ECO:0007669"/>
    <property type="project" value="InterPro"/>
</dbReference>
<protein>
    <recommendedName>
        <fullName evidence="2">Dienelactone hydrolase domain-containing protein</fullName>
    </recommendedName>
</protein>
<dbReference type="Proteomes" id="UP001148786">
    <property type="component" value="Unassembled WGS sequence"/>
</dbReference>
<dbReference type="EMBL" id="JANKHO010000667">
    <property type="protein sequence ID" value="KAJ3507360.1"/>
    <property type="molecule type" value="Genomic_DNA"/>
</dbReference>
<dbReference type="Gene3D" id="3.40.50.1820">
    <property type="entry name" value="alpha/beta hydrolase"/>
    <property type="match status" value="1"/>
</dbReference>
<evidence type="ECO:0000313" key="4">
    <source>
        <dbReference type="Proteomes" id="UP001148786"/>
    </source>
</evidence>
<dbReference type="Pfam" id="PF01738">
    <property type="entry name" value="DLH"/>
    <property type="match status" value="1"/>
</dbReference>
<evidence type="ECO:0000256" key="1">
    <source>
        <dbReference type="SAM" id="SignalP"/>
    </source>
</evidence>
<evidence type="ECO:0000313" key="3">
    <source>
        <dbReference type="EMBL" id="KAJ3507360.1"/>
    </source>
</evidence>
<keyword evidence="4" id="KW-1185">Reference proteome</keyword>
<dbReference type="SUPFAM" id="SSF53474">
    <property type="entry name" value="alpha/beta-Hydrolases"/>
    <property type="match status" value="1"/>
</dbReference>
<dbReference type="AlphaFoldDB" id="A0A9W8K6L1"/>
<accession>A0A9W8K6L1</accession>
<gene>
    <name evidence="3" type="ORF">NLJ89_g6349</name>
</gene>
<dbReference type="InterPro" id="IPR029058">
    <property type="entry name" value="AB_hydrolase_fold"/>
</dbReference>
<feature type="signal peptide" evidence="1">
    <location>
        <begin position="1"/>
        <end position="27"/>
    </location>
</feature>
<proteinExistence type="predicted"/>
<feature type="chain" id="PRO_5040886766" description="Dienelactone hydrolase domain-containing protein" evidence="1">
    <location>
        <begin position="28"/>
        <end position="283"/>
    </location>
</feature>
<dbReference type="PANTHER" id="PTHR17630:SF44">
    <property type="entry name" value="PROTEIN AIM2"/>
    <property type="match status" value="1"/>
</dbReference>
<dbReference type="PANTHER" id="PTHR17630">
    <property type="entry name" value="DIENELACTONE HYDROLASE"/>
    <property type="match status" value="1"/>
</dbReference>
<dbReference type="OrthoDB" id="1393670at2759"/>
<dbReference type="InterPro" id="IPR002925">
    <property type="entry name" value="Dienelactn_hydro"/>
</dbReference>
<sequence length="283" mass="31321">MLKLNVVNTTILLVSSLFLRCVEIANASSSSPVLAGPPDKYCLKTVRRDGTPTGEVIFIGGMNTYVSSPHKHTKGAKKILLFFSDVYGPFDPNAKLVQDQYAENGFTVLGPDYFFGDYISLHMNDTNFQAVPWIQNKTVIAREAIPEWLGAVKQKYGPNGQEYKYTVVGYCFGAPNALDVAATDDVVAVSFAHPSSFVTEAQFRNLKQPLLIALAENDTVFPKKASRRTEDILVEEHANYHIQTFSGTTHGFVTRGDRNNATIRWSQDTAVQSVVDWADRSSD</sequence>
<evidence type="ECO:0000259" key="2">
    <source>
        <dbReference type="Pfam" id="PF01738"/>
    </source>
</evidence>
<keyword evidence="1" id="KW-0732">Signal</keyword>
<comment type="caution">
    <text evidence="3">The sequence shown here is derived from an EMBL/GenBank/DDBJ whole genome shotgun (WGS) entry which is preliminary data.</text>
</comment>
<feature type="domain" description="Dienelactone hydrolase" evidence="2">
    <location>
        <begin position="63"/>
        <end position="260"/>
    </location>
</feature>
<reference evidence="3" key="1">
    <citation type="submission" date="2022-07" db="EMBL/GenBank/DDBJ databases">
        <title>Genome Sequence of Agrocybe chaxingu.</title>
        <authorList>
            <person name="Buettner E."/>
        </authorList>
    </citation>
    <scope>NUCLEOTIDE SEQUENCE</scope>
    <source>
        <strain evidence="3">MP-N11</strain>
    </source>
</reference>
<name>A0A9W8K6L1_9AGAR</name>
<organism evidence="3 4">
    <name type="scientific">Agrocybe chaxingu</name>
    <dbReference type="NCBI Taxonomy" id="84603"/>
    <lineage>
        <taxon>Eukaryota</taxon>
        <taxon>Fungi</taxon>
        <taxon>Dikarya</taxon>
        <taxon>Basidiomycota</taxon>
        <taxon>Agaricomycotina</taxon>
        <taxon>Agaricomycetes</taxon>
        <taxon>Agaricomycetidae</taxon>
        <taxon>Agaricales</taxon>
        <taxon>Agaricineae</taxon>
        <taxon>Strophariaceae</taxon>
        <taxon>Agrocybe</taxon>
    </lineage>
</organism>